<keyword evidence="8" id="KW-1185">Reference proteome</keyword>
<dbReference type="PANTHER" id="PTHR30086:SF20">
    <property type="entry name" value="ARGININE EXPORTER PROTEIN ARGO-RELATED"/>
    <property type="match status" value="1"/>
</dbReference>
<organism evidence="7 8">
    <name type="scientific">Terrilactibacillus laevilacticus</name>
    <dbReference type="NCBI Taxonomy" id="1380157"/>
    <lineage>
        <taxon>Bacteria</taxon>
        <taxon>Bacillati</taxon>
        <taxon>Bacillota</taxon>
        <taxon>Bacilli</taxon>
        <taxon>Bacillales</taxon>
        <taxon>Bacillaceae</taxon>
        <taxon>Terrilactibacillus</taxon>
    </lineage>
</organism>
<sequence>MSSFIEGFALGMVLQLSIGPVFFGVLHLSISKGFFEGLKMTLAVMLVDALYIGLSFTLITSLLQIKALQIILHFFCLIALLYFGFSYIKKAKMKKLKETLPESTGFIYGLKLTLINPLTIVFWSGTFGSLFAGDNLLTREALILYALGAVFATFAFLFFTSLFGHFLNKFMNVRVVRYLDYSVGTILILYGLLTFF</sequence>
<reference evidence="8" key="1">
    <citation type="journal article" date="2019" name="Int. J. Syst. Evol. Microbiol.">
        <title>The Global Catalogue of Microorganisms (GCM) 10K type strain sequencing project: providing services to taxonomists for standard genome sequencing and annotation.</title>
        <authorList>
            <consortium name="The Broad Institute Genomics Platform"/>
            <consortium name="The Broad Institute Genome Sequencing Center for Infectious Disease"/>
            <person name="Wu L."/>
            <person name="Ma J."/>
        </authorList>
    </citation>
    <scope>NUCLEOTIDE SEQUENCE [LARGE SCALE GENOMIC DNA]</scope>
    <source>
        <strain evidence="8">TISTR 2241</strain>
    </source>
</reference>
<dbReference type="InterPro" id="IPR001123">
    <property type="entry name" value="LeuE-type"/>
</dbReference>
<accession>A0ABW5PTV4</accession>
<evidence type="ECO:0000256" key="5">
    <source>
        <dbReference type="ARBA" id="ARBA00023136"/>
    </source>
</evidence>
<feature type="transmembrane region" description="Helical" evidence="6">
    <location>
        <begin position="70"/>
        <end position="88"/>
    </location>
</feature>
<evidence type="ECO:0000256" key="6">
    <source>
        <dbReference type="SAM" id="Phobius"/>
    </source>
</evidence>
<feature type="transmembrane region" description="Helical" evidence="6">
    <location>
        <begin position="143"/>
        <end position="166"/>
    </location>
</feature>
<feature type="transmembrane region" description="Helical" evidence="6">
    <location>
        <begin position="42"/>
        <end position="64"/>
    </location>
</feature>
<gene>
    <name evidence="7" type="ORF">ACFSTF_13745</name>
</gene>
<evidence type="ECO:0000313" key="7">
    <source>
        <dbReference type="EMBL" id="MFD2618369.1"/>
    </source>
</evidence>
<comment type="subcellular location">
    <subcellularLocation>
        <location evidence="1">Cell membrane</location>
        <topology evidence="1">Multi-pass membrane protein</topology>
    </subcellularLocation>
</comment>
<evidence type="ECO:0000256" key="1">
    <source>
        <dbReference type="ARBA" id="ARBA00004651"/>
    </source>
</evidence>
<evidence type="ECO:0000256" key="4">
    <source>
        <dbReference type="ARBA" id="ARBA00022989"/>
    </source>
</evidence>
<dbReference type="Proteomes" id="UP001597458">
    <property type="component" value="Unassembled WGS sequence"/>
</dbReference>
<comment type="caution">
    <text evidence="7">The sequence shown here is derived from an EMBL/GenBank/DDBJ whole genome shotgun (WGS) entry which is preliminary data.</text>
</comment>
<protein>
    <submittedName>
        <fullName evidence="7">LysE family translocator</fullName>
    </submittedName>
</protein>
<keyword evidence="4 6" id="KW-1133">Transmembrane helix</keyword>
<dbReference type="Pfam" id="PF01810">
    <property type="entry name" value="LysE"/>
    <property type="match status" value="1"/>
</dbReference>
<feature type="transmembrane region" description="Helical" evidence="6">
    <location>
        <begin position="108"/>
        <end position="131"/>
    </location>
</feature>
<keyword evidence="5 6" id="KW-0472">Membrane</keyword>
<keyword evidence="2" id="KW-1003">Cell membrane</keyword>
<name>A0ABW5PTV4_9BACI</name>
<dbReference type="RefSeq" id="WP_141191028.1">
    <property type="nucleotide sequence ID" value="NZ_JBHUMR010000015.1"/>
</dbReference>
<feature type="transmembrane region" description="Helical" evidence="6">
    <location>
        <begin position="178"/>
        <end position="195"/>
    </location>
</feature>
<keyword evidence="3 6" id="KW-0812">Transmembrane</keyword>
<evidence type="ECO:0000313" key="8">
    <source>
        <dbReference type="Proteomes" id="UP001597458"/>
    </source>
</evidence>
<feature type="transmembrane region" description="Helical" evidence="6">
    <location>
        <begin position="12"/>
        <end position="30"/>
    </location>
</feature>
<proteinExistence type="predicted"/>
<dbReference type="PANTHER" id="PTHR30086">
    <property type="entry name" value="ARGININE EXPORTER PROTEIN ARGO"/>
    <property type="match status" value="1"/>
</dbReference>
<evidence type="ECO:0000256" key="3">
    <source>
        <dbReference type="ARBA" id="ARBA00022692"/>
    </source>
</evidence>
<evidence type="ECO:0000256" key="2">
    <source>
        <dbReference type="ARBA" id="ARBA00022475"/>
    </source>
</evidence>
<dbReference type="EMBL" id="JBHUMR010000015">
    <property type="protein sequence ID" value="MFD2618369.1"/>
    <property type="molecule type" value="Genomic_DNA"/>
</dbReference>